<gene>
    <name evidence="2" type="ORF">HNR13_001221</name>
</gene>
<name>A0A853CUQ4_9MICO</name>
<evidence type="ECO:0000313" key="2">
    <source>
        <dbReference type="EMBL" id="NYJ22934.1"/>
    </source>
</evidence>
<accession>A0A853CUQ4</accession>
<reference evidence="2 3" key="1">
    <citation type="submission" date="2020-07" db="EMBL/GenBank/DDBJ databases">
        <title>Sequencing the genomes of 1000 actinobacteria strains.</title>
        <authorList>
            <person name="Klenk H.-P."/>
        </authorList>
    </citation>
    <scope>NUCLEOTIDE SEQUENCE [LARGE SCALE GENOMIC DNA]</scope>
    <source>
        <strain evidence="2 3">DSM 15165</strain>
    </source>
</reference>
<dbReference type="EMBL" id="JACCFL010000001">
    <property type="protein sequence ID" value="NYJ22934.1"/>
    <property type="molecule type" value="Genomic_DNA"/>
</dbReference>
<proteinExistence type="predicted"/>
<feature type="region of interest" description="Disordered" evidence="1">
    <location>
        <begin position="1"/>
        <end position="20"/>
    </location>
</feature>
<sequence length="62" mass="6881">MVGQRFIDPHGFSNSDARPAGHFLRWSAGRTSKQRLASEPSELWLLKGPLPFGADVEKGIFL</sequence>
<dbReference type="Proteomes" id="UP000578352">
    <property type="component" value="Unassembled WGS sequence"/>
</dbReference>
<evidence type="ECO:0000313" key="3">
    <source>
        <dbReference type="Proteomes" id="UP000578352"/>
    </source>
</evidence>
<dbReference type="AlphaFoldDB" id="A0A853CUQ4"/>
<organism evidence="2 3">
    <name type="scientific">Leifsonia shinshuensis</name>
    <dbReference type="NCBI Taxonomy" id="150026"/>
    <lineage>
        <taxon>Bacteria</taxon>
        <taxon>Bacillati</taxon>
        <taxon>Actinomycetota</taxon>
        <taxon>Actinomycetes</taxon>
        <taxon>Micrococcales</taxon>
        <taxon>Microbacteriaceae</taxon>
        <taxon>Leifsonia</taxon>
    </lineage>
</organism>
<comment type="caution">
    <text evidence="2">The sequence shown here is derived from an EMBL/GenBank/DDBJ whole genome shotgun (WGS) entry which is preliminary data.</text>
</comment>
<evidence type="ECO:0000256" key="1">
    <source>
        <dbReference type="SAM" id="MobiDB-lite"/>
    </source>
</evidence>
<protein>
    <submittedName>
        <fullName evidence="2">Uncharacterized protein</fullName>
    </submittedName>
</protein>